<comment type="caution">
    <text evidence="1">The sequence shown here is derived from an EMBL/GenBank/DDBJ whole genome shotgun (WGS) entry which is preliminary data.</text>
</comment>
<accession>A0A9D2MLM9</accession>
<proteinExistence type="predicted"/>
<protein>
    <submittedName>
        <fullName evidence="1">Two-component system regulatory protein YycI</fullName>
    </submittedName>
</protein>
<dbReference type="AlphaFoldDB" id="A0A9D2MLM9"/>
<organism evidence="1 2">
    <name type="scientific">Candidatus Flavonifractor intestinigallinarum</name>
    <dbReference type="NCBI Taxonomy" id="2838586"/>
    <lineage>
        <taxon>Bacteria</taxon>
        <taxon>Bacillati</taxon>
        <taxon>Bacillota</taxon>
        <taxon>Clostridia</taxon>
        <taxon>Eubacteriales</taxon>
        <taxon>Oscillospiraceae</taxon>
        <taxon>Flavonifractor</taxon>
    </lineage>
</organism>
<name>A0A9D2MLM9_9FIRM</name>
<gene>
    <name evidence="1" type="ORF">H9712_00270</name>
</gene>
<reference evidence="1" key="2">
    <citation type="submission" date="2021-04" db="EMBL/GenBank/DDBJ databases">
        <authorList>
            <person name="Gilroy R."/>
        </authorList>
    </citation>
    <scope>NUCLEOTIDE SEQUENCE</scope>
    <source>
        <strain evidence="1">CHK192-8294</strain>
    </source>
</reference>
<sequence>MEWSKLKNVILLMLLCVNAILLLLVGSQASQDRRYQAETRQAAQAVLEQGGIDFTLDEFPDDLALPVTTVTRDRTGEEGVAAALLGEVTLEGESEVRPRYSGPGGVAEFSMNGSFTIRLTPGTWTLGEDQDYEASSQACLEAMGFTGALSGTDRNGKETVLTYYQSWEGFPLFSCTVRLHWQGEDLIQVEGQRLDGTVSATASKSLLSTPTILVRFLAGINEGGYVCSRIDAMDGGYLLSSNTTRQVQLTPVWRFVTDTGTYYVNAVTGEFSPLE</sequence>
<dbReference type="Proteomes" id="UP000823921">
    <property type="component" value="Unassembled WGS sequence"/>
</dbReference>
<evidence type="ECO:0000313" key="1">
    <source>
        <dbReference type="EMBL" id="HJB79403.1"/>
    </source>
</evidence>
<dbReference type="EMBL" id="DWXO01000003">
    <property type="protein sequence ID" value="HJB79403.1"/>
    <property type="molecule type" value="Genomic_DNA"/>
</dbReference>
<evidence type="ECO:0000313" key="2">
    <source>
        <dbReference type="Proteomes" id="UP000823921"/>
    </source>
</evidence>
<reference evidence="1" key="1">
    <citation type="journal article" date="2021" name="PeerJ">
        <title>Extensive microbial diversity within the chicken gut microbiome revealed by metagenomics and culture.</title>
        <authorList>
            <person name="Gilroy R."/>
            <person name="Ravi A."/>
            <person name="Getino M."/>
            <person name="Pursley I."/>
            <person name="Horton D.L."/>
            <person name="Alikhan N.F."/>
            <person name="Baker D."/>
            <person name="Gharbi K."/>
            <person name="Hall N."/>
            <person name="Watson M."/>
            <person name="Adriaenssens E.M."/>
            <person name="Foster-Nyarko E."/>
            <person name="Jarju S."/>
            <person name="Secka A."/>
            <person name="Antonio M."/>
            <person name="Oren A."/>
            <person name="Chaudhuri R.R."/>
            <person name="La Ragione R."/>
            <person name="Hildebrand F."/>
            <person name="Pallen M.J."/>
        </authorList>
    </citation>
    <scope>NUCLEOTIDE SEQUENCE</scope>
    <source>
        <strain evidence="1">CHK192-8294</strain>
    </source>
</reference>